<organism evidence="1 2">
    <name type="scientific">Archangium lansingense</name>
    <dbReference type="NCBI Taxonomy" id="2995310"/>
    <lineage>
        <taxon>Bacteria</taxon>
        <taxon>Pseudomonadati</taxon>
        <taxon>Myxococcota</taxon>
        <taxon>Myxococcia</taxon>
        <taxon>Myxococcales</taxon>
        <taxon>Cystobacterineae</taxon>
        <taxon>Archangiaceae</taxon>
        <taxon>Archangium</taxon>
    </lineage>
</organism>
<dbReference type="RefSeq" id="WP_267536238.1">
    <property type="nucleotide sequence ID" value="NZ_JAPNKA010000001.1"/>
</dbReference>
<reference evidence="1 2" key="1">
    <citation type="submission" date="2022-11" db="EMBL/GenBank/DDBJ databases">
        <title>Minimal conservation of predation-associated metabolite biosynthetic gene clusters underscores biosynthetic potential of Myxococcota including descriptions for ten novel species: Archangium lansinium sp. nov., Myxococcus landrumus sp. nov., Nannocystis bai.</title>
        <authorList>
            <person name="Ahearne A."/>
            <person name="Stevens C."/>
            <person name="Phillips K."/>
        </authorList>
    </citation>
    <scope>NUCLEOTIDE SEQUENCE [LARGE SCALE GENOMIC DNA]</scope>
    <source>
        <strain evidence="1 2">MIWBW</strain>
    </source>
</reference>
<protein>
    <submittedName>
        <fullName evidence="1">Uncharacterized protein</fullName>
    </submittedName>
</protein>
<comment type="caution">
    <text evidence="1">The sequence shown here is derived from an EMBL/GenBank/DDBJ whole genome shotgun (WGS) entry which is preliminary data.</text>
</comment>
<keyword evidence="2" id="KW-1185">Reference proteome</keyword>
<dbReference type="Proteomes" id="UP001207654">
    <property type="component" value="Unassembled WGS sequence"/>
</dbReference>
<name>A0ABT4A6X0_9BACT</name>
<proteinExistence type="predicted"/>
<gene>
    <name evidence="1" type="ORF">OV287_23315</name>
</gene>
<evidence type="ECO:0000313" key="1">
    <source>
        <dbReference type="EMBL" id="MCY1077405.1"/>
    </source>
</evidence>
<accession>A0ABT4A6X0</accession>
<sequence>METQTTGAERRRGSAPLSDDLRSALRAMVARLGENEARRRIGLSRGALARALAGLGVYPGSVALVRAALAEQQGQAPDSGARP</sequence>
<evidence type="ECO:0000313" key="2">
    <source>
        <dbReference type="Proteomes" id="UP001207654"/>
    </source>
</evidence>
<dbReference type="EMBL" id="JAPNKA010000001">
    <property type="protein sequence ID" value="MCY1077405.1"/>
    <property type="molecule type" value="Genomic_DNA"/>
</dbReference>